<name>A0A3B0WBS6_9ZZZZ</name>
<dbReference type="NCBIfam" id="NF007972">
    <property type="entry name" value="PRK10696.1"/>
    <property type="match status" value="1"/>
</dbReference>
<keyword evidence="7" id="KW-0547">Nucleotide-binding</keyword>
<dbReference type="Pfam" id="PF01171">
    <property type="entry name" value="ATP_bind_3"/>
    <property type="match status" value="1"/>
</dbReference>
<keyword evidence="5" id="KW-0819">tRNA processing</keyword>
<evidence type="ECO:0000256" key="12">
    <source>
        <dbReference type="ARBA" id="ARBA00023014"/>
    </source>
</evidence>
<evidence type="ECO:0000256" key="4">
    <source>
        <dbReference type="ARBA" id="ARBA00022679"/>
    </source>
</evidence>
<dbReference type="PANTHER" id="PTHR43686">
    <property type="entry name" value="SULFURTRANSFERASE-RELATED"/>
    <property type="match status" value="1"/>
</dbReference>
<keyword evidence="2" id="KW-0963">Cytoplasm</keyword>
<feature type="domain" description="tRNA(Ile)-lysidine/2-thiocytidine synthase N-terminal" evidence="13">
    <location>
        <begin position="55"/>
        <end position="219"/>
    </location>
</feature>
<dbReference type="InterPro" id="IPR035107">
    <property type="entry name" value="tRNA_thiolation_TtcA_Ctu1"/>
</dbReference>
<dbReference type="EMBL" id="UOFE01000034">
    <property type="protein sequence ID" value="VAW53438.1"/>
    <property type="molecule type" value="Genomic_DNA"/>
</dbReference>
<keyword evidence="1" id="KW-0004">4Fe-4S</keyword>
<evidence type="ECO:0000313" key="14">
    <source>
        <dbReference type="EMBL" id="VAW53438.1"/>
    </source>
</evidence>
<keyword evidence="3" id="KW-0820">tRNA-binding</keyword>
<accession>A0A3B0WBS6</accession>
<keyword evidence="10" id="KW-0694">RNA-binding</keyword>
<evidence type="ECO:0000256" key="11">
    <source>
        <dbReference type="ARBA" id="ARBA00023004"/>
    </source>
</evidence>
<dbReference type="AlphaFoldDB" id="A0A3B0WBS6"/>
<evidence type="ECO:0000256" key="1">
    <source>
        <dbReference type="ARBA" id="ARBA00022485"/>
    </source>
</evidence>
<dbReference type="GO" id="GO:0016740">
    <property type="term" value="F:transferase activity"/>
    <property type="evidence" value="ECO:0007669"/>
    <property type="project" value="UniProtKB-KW"/>
</dbReference>
<sequence length="288" mass="32633">MNRQPILIKPLAINGLLPEEKSLPAKRTEKKLFKELKHKTGEAILLYNMIEDGDKVMVCVSGGKDSYAMLELLLALQKKAPISFEIVAVNLDQKQPGFPEEILPAYLSSLSIDYHIIEQDTYSIVKEKTPEGKTTCGLCSRLRRGILYSFAEKIGATKIALGHHQNDIIETFFLNMFFNAKLKAMPPKLLSDNKKHVVIRPLALCKESDIAAYAEIKKYPIIPCNLCGSQKNLQRQVVKEMIRQWEQESPGRSEMILKSLQDIVPSHLADNEWYDFKSCQTVVNVDTK</sequence>
<dbReference type="GO" id="GO:0051539">
    <property type="term" value="F:4 iron, 4 sulfur cluster binding"/>
    <property type="evidence" value="ECO:0007669"/>
    <property type="project" value="UniProtKB-KW"/>
</dbReference>
<dbReference type="GO" id="GO:0005524">
    <property type="term" value="F:ATP binding"/>
    <property type="evidence" value="ECO:0007669"/>
    <property type="project" value="UniProtKB-KW"/>
</dbReference>
<protein>
    <submittedName>
        <fullName evidence="14">tRNA(Cytosine32)-2-thiocytidine synthetase</fullName>
    </submittedName>
</protein>
<keyword evidence="8" id="KW-0067">ATP-binding</keyword>
<keyword evidence="6" id="KW-0479">Metal-binding</keyword>
<proteinExistence type="inferred from homology"/>
<keyword evidence="9" id="KW-0460">Magnesium</keyword>
<reference evidence="14" key="1">
    <citation type="submission" date="2018-06" db="EMBL/GenBank/DDBJ databases">
        <authorList>
            <person name="Zhirakovskaya E."/>
        </authorList>
    </citation>
    <scope>NUCLEOTIDE SEQUENCE</scope>
</reference>
<gene>
    <name evidence="14" type="ORF">MNBD_GAMMA05-374</name>
</gene>
<dbReference type="SUPFAM" id="SSF52402">
    <property type="entry name" value="Adenine nucleotide alpha hydrolases-like"/>
    <property type="match status" value="1"/>
</dbReference>
<evidence type="ECO:0000256" key="10">
    <source>
        <dbReference type="ARBA" id="ARBA00022884"/>
    </source>
</evidence>
<keyword evidence="11" id="KW-0408">Iron</keyword>
<dbReference type="HAMAP" id="MF_01850">
    <property type="entry name" value="TtcA"/>
    <property type="match status" value="1"/>
</dbReference>
<dbReference type="GO" id="GO:0008033">
    <property type="term" value="P:tRNA processing"/>
    <property type="evidence" value="ECO:0007669"/>
    <property type="project" value="UniProtKB-KW"/>
</dbReference>
<dbReference type="PANTHER" id="PTHR43686:SF1">
    <property type="entry name" value="AMINOTRAN_5 DOMAIN-CONTAINING PROTEIN"/>
    <property type="match status" value="1"/>
</dbReference>
<dbReference type="Gene3D" id="3.40.50.620">
    <property type="entry name" value="HUPs"/>
    <property type="match status" value="1"/>
</dbReference>
<evidence type="ECO:0000256" key="3">
    <source>
        <dbReference type="ARBA" id="ARBA00022555"/>
    </source>
</evidence>
<dbReference type="GO" id="GO:0046872">
    <property type="term" value="F:metal ion binding"/>
    <property type="evidence" value="ECO:0007669"/>
    <property type="project" value="UniProtKB-KW"/>
</dbReference>
<dbReference type="InterPro" id="IPR011063">
    <property type="entry name" value="TilS/TtcA_N"/>
</dbReference>
<evidence type="ECO:0000256" key="9">
    <source>
        <dbReference type="ARBA" id="ARBA00022842"/>
    </source>
</evidence>
<keyword evidence="4" id="KW-0808">Transferase</keyword>
<dbReference type="CDD" id="cd24138">
    <property type="entry name" value="TtcA-like"/>
    <property type="match status" value="1"/>
</dbReference>
<evidence type="ECO:0000256" key="2">
    <source>
        <dbReference type="ARBA" id="ARBA00022490"/>
    </source>
</evidence>
<organism evidence="14">
    <name type="scientific">hydrothermal vent metagenome</name>
    <dbReference type="NCBI Taxonomy" id="652676"/>
    <lineage>
        <taxon>unclassified sequences</taxon>
        <taxon>metagenomes</taxon>
        <taxon>ecological metagenomes</taxon>
    </lineage>
</organism>
<evidence type="ECO:0000256" key="7">
    <source>
        <dbReference type="ARBA" id="ARBA00022741"/>
    </source>
</evidence>
<dbReference type="PIRSF" id="PIRSF004976">
    <property type="entry name" value="ATPase_YdaO"/>
    <property type="match status" value="1"/>
</dbReference>
<evidence type="ECO:0000256" key="6">
    <source>
        <dbReference type="ARBA" id="ARBA00022723"/>
    </source>
</evidence>
<evidence type="ECO:0000259" key="13">
    <source>
        <dbReference type="Pfam" id="PF01171"/>
    </source>
</evidence>
<evidence type="ECO:0000256" key="5">
    <source>
        <dbReference type="ARBA" id="ARBA00022694"/>
    </source>
</evidence>
<dbReference type="InterPro" id="IPR012089">
    <property type="entry name" value="tRNA_Cyd_32_2_STrfase"/>
</dbReference>
<keyword evidence="12" id="KW-0411">Iron-sulfur</keyword>
<dbReference type="GO" id="GO:0000049">
    <property type="term" value="F:tRNA binding"/>
    <property type="evidence" value="ECO:0007669"/>
    <property type="project" value="UniProtKB-KW"/>
</dbReference>
<dbReference type="InterPro" id="IPR014729">
    <property type="entry name" value="Rossmann-like_a/b/a_fold"/>
</dbReference>
<evidence type="ECO:0000256" key="8">
    <source>
        <dbReference type="ARBA" id="ARBA00022840"/>
    </source>
</evidence>